<evidence type="ECO:0000256" key="1">
    <source>
        <dbReference type="ARBA" id="ARBA00004123"/>
    </source>
</evidence>
<dbReference type="GO" id="GO:0003712">
    <property type="term" value="F:transcription coregulator activity"/>
    <property type="evidence" value="ECO:0007669"/>
    <property type="project" value="InterPro"/>
</dbReference>
<keyword evidence="3 6" id="KW-0805">Transcription regulation</keyword>
<keyword evidence="4 6" id="KW-0804">Transcription</keyword>
<dbReference type="GO" id="GO:0070847">
    <property type="term" value="C:core mediator complex"/>
    <property type="evidence" value="ECO:0007669"/>
    <property type="project" value="TreeGrafter"/>
</dbReference>
<protein>
    <recommendedName>
        <fullName evidence="6">Mediator of RNA polymerase II transcription subunit 7</fullName>
    </recommendedName>
</protein>
<keyword evidence="6" id="KW-0010">Activator</keyword>
<dbReference type="AlphaFoldDB" id="A0AAW2HU24"/>
<evidence type="ECO:0000256" key="4">
    <source>
        <dbReference type="ARBA" id="ARBA00023163"/>
    </source>
</evidence>
<evidence type="ECO:0000313" key="7">
    <source>
        <dbReference type="EMBL" id="KAL0272800.1"/>
    </source>
</evidence>
<comment type="similarity">
    <text evidence="2 6">Belongs to the Mediator complex subunit 7 family.</text>
</comment>
<evidence type="ECO:0000256" key="2">
    <source>
        <dbReference type="ARBA" id="ARBA00009994"/>
    </source>
</evidence>
<dbReference type="SUPFAM" id="SSF140718">
    <property type="entry name" value="Mediator hinge subcomplex-like"/>
    <property type="match status" value="1"/>
</dbReference>
<proteinExistence type="inferred from homology"/>
<reference evidence="7" key="1">
    <citation type="journal article" date="2024" name="Gigascience">
        <title>Chromosome-level genome of the poultry shaft louse Menopon gallinae provides insight into the host-switching and adaptive evolution of parasitic lice.</title>
        <authorList>
            <person name="Xu Y."/>
            <person name="Ma L."/>
            <person name="Liu S."/>
            <person name="Liang Y."/>
            <person name="Liu Q."/>
            <person name="He Z."/>
            <person name="Tian L."/>
            <person name="Duan Y."/>
            <person name="Cai W."/>
            <person name="Li H."/>
            <person name="Song F."/>
        </authorList>
    </citation>
    <scope>NUCLEOTIDE SEQUENCE</scope>
    <source>
        <strain evidence="7">Cailab_2023a</strain>
    </source>
</reference>
<evidence type="ECO:0000256" key="6">
    <source>
        <dbReference type="RuleBase" id="RU364060"/>
    </source>
</evidence>
<evidence type="ECO:0000256" key="5">
    <source>
        <dbReference type="ARBA" id="ARBA00023242"/>
    </source>
</evidence>
<dbReference type="Gene3D" id="6.10.140.200">
    <property type="match status" value="1"/>
</dbReference>
<dbReference type="InterPro" id="IPR037212">
    <property type="entry name" value="Med7/Med21-like"/>
</dbReference>
<dbReference type="InterPro" id="IPR009244">
    <property type="entry name" value="Mediatior_Med7"/>
</dbReference>
<dbReference type="GO" id="GO:0016592">
    <property type="term" value="C:mediator complex"/>
    <property type="evidence" value="ECO:0007669"/>
    <property type="project" value="InterPro"/>
</dbReference>
<comment type="subunit">
    <text evidence="6">Component of the Mediator complex.</text>
</comment>
<sequence>MANSEIAQVSSLPLPPMQYINLYTDENIKLKRVPRPPPPIHDTYNMFGHAFNADDTIIRPLESQGFKRLYPQHFDRRKELRKLNHSLLVNFLDLLDTLVLCPDSPKRQEKVADLSLLFIHIHHLLNEFRPHQARETLRVMMEMQKRQRNETATRFQKHLDKVLEIINTAIHNLPDTLDSDCKLLFNTELIENMDLLSNDSAGKDIYTELDKQMCEIVDTL</sequence>
<gene>
    <name evidence="7" type="ORF">PYX00_005638</name>
</gene>
<organism evidence="7">
    <name type="scientific">Menopon gallinae</name>
    <name type="common">poultry shaft louse</name>
    <dbReference type="NCBI Taxonomy" id="328185"/>
    <lineage>
        <taxon>Eukaryota</taxon>
        <taxon>Metazoa</taxon>
        <taxon>Ecdysozoa</taxon>
        <taxon>Arthropoda</taxon>
        <taxon>Hexapoda</taxon>
        <taxon>Insecta</taxon>
        <taxon>Pterygota</taxon>
        <taxon>Neoptera</taxon>
        <taxon>Paraneoptera</taxon>
        <taxon>Psocodea</taxon>
        <taxon>Troctomorpha</taxon>
        <taxon>Phthiraptera</taxon>
        <taxon>Amblycera</taxon>
        <taxon>Menoponidae</taxon>
        <taxon>Menopon</taxon>
    </lineage>
</organism>
<dbReference type="PANTHER" id="PTHR21428:SF11">
    <property type="entry name" value="MEDIATOR OF RNA POLYMERASE II TRANSCRIPTION SUBUNIT 7"/>
    <property type="match status" value="1"/>
</dbReference>
<comment type="caution">
    <text evidence="7">The sequence shown here is derived from an EMBL/GenBank/DDBJ whole genome shotgun (WGS) entry which is preliminary data.</text>
</comment>
<comment type="subcellular location">
    <subcellularLocation>
        <location evidence="1 6">Nucleus</location>
    </subcellularLocation>
</comment>
<accession>A0AAW2HU24</accession>
<dbReference type="GO" id="GO:0006357">
    <property type="term" value="P:regulation of transcription by RNA polymerase II"/>
    <property type="evidence" value="ECO:0007669"/>
    <property type="project" value="InterPro"/>
</dbReference>
<dbReference type="Pfam" id="PF05983">
    <property type="entry name" value="Med7"/>
    <property type="match status" value="1"/>
</dbReference>
<evidence type="ECO:0000256" key="3">
    <source>
        <dbReference type="ARBA" id="ARBA00023015"/>
    </source>
</evidence>
<name>A0AAW2HU24_9NEOP</name>
<dbReference type="PANTHER" id="PTHR21428">
    <property type="entry name" value="MEDIATOR OF RNA POLYMERASE II TRANSCRIPTION SUBUNIT 7"/>
    <property type="match status" value="1"/>
</dbReference>
<comment type="function">
    <text evidence="6">Component of the Mediator complex, a coactivator involved in the regulated transcription of nearly all RNA polymerase II-dependent genes. Mediator functions as a bridge to convey information from gene-specific regulatory proteins to the basal RNA polymerase II transcription machinery.</text>
</comment>
<dbReference type="EMBL" id="JARGDH010000003">
    <property type="protein sequence ID" value="KAL0272800.1"/>
    <property type="molecule type" value="Genomic_DNA"/>
</dbReference>
<dbReference type="InterPro" id="IPR044888">
    <property type="entry name" value="Mediatior_Med7_sf"/>
</dbReference>
<keyword evidence="5 6" id="KW-0539">Nucleus</keyword>